<dbReference type="AlphaFoldDB" id="A0A4Y2LQK4"/>
<proteinExistence type="predicted"/>
<evidence type="ECO:0000313" key="4">
    <source>
        <dbReference type="Proteomes" id="UP000499080"/>
    </source>
</evidence>
<sequence>MNICPPTNVPGKFKVNDVVLVHDDRHPRNMWTMGKIIETHPGRDGSLTKEPIKKDKDSGPDGTAQGKAVAGSGHPQHQYLPCMLART</sequence>
<feature type="compositionally biased region" description="Basic and acidic residues" evidence="1">
    <location>
        <begin position="37"/>
        <end position="59"/>
    </location>
</feature>
<evidence type="ECO:0000313" key="3">
    <source>
        <dbReference type="EMBL" id="GBN16313.1"/>
    </source>
</evidence>
<name>A0A4Y2LQK4_ARAVE</name>
<gene>
    <name evidence="3" type="ORF">AVEN_221889_1</name>
</gene>
<keyword evidence="4" id="KW-1185">Reference proteome</keyword>
<reference evidence="3 4" key="1">
    <citation type="journal article" date="2019" name="Sci. Rep.">
        <title>Orb-weaving spider Araneus ventricosus genome elucidates the spidroin gene catalogue.</title>
        <authorList>
            <person name="Kono N."/>
            <person name="Nakamura H."/>
            <person name="Ohtoshi R."/>
            <person name="Moran D.A.P."/>
            <person name="Shinohara A."/>
            <person name="Yoshida Y."/>
            <person name="Fujiwara M."/>
            <person name="Mori M."/>
            <person name="Tomita M."/>
            <person name="Arakawa K."/>
        </authorList>
    </citation>
    <scope>NUCLEOTIDE SEQUENCE [LARGE SCALE GENOMIC DNA]</scope>
</reference>
<protein>
    <recommendedName>
        <fullName evidence="2">DUF5641 domain-containing protein</fullName>
    </recommendedName>
</protein>
<accession>A0A4Y2LQK4</accession>
<feature type="domain" description="DUF5641" evidence="2">
    <location>
        <begin position="12"/>
        <end position="50"/>
    </location>
</feature>
<evidence type="ECO:0000259" key="2">
    <source>
        <dbReference type="Pfam" id="PF18701"/>
    </source>
</evidence>
<dbReference type="Proteomes" id="UP000499080">
    <property type="component" value="Unassembled WGS sequence"/>
</dbReference>
<evidence type="ECO:0000256" key="1">
    <source>
        <dbReference type="SAM" id="MobiDB-lite"/>
    </source>
</evidence>
<dbReference type="EMBL" id="BGPR01006131">
    <property type="protein sequence ID" value="GBN16313.1"/>
    <property type="molecule type" value="Genomic_DNA"/>
</dbReference>
<dbReference type="InterPro" id="IPR040676">
    <property type="entry name" value="DUF5641"/>
</dbReference>
<comment type="caution">
    <text evidence="3">The sequence shown here is derived from an EMBL/GenBank/DDBJ whole genome shotgun (WGS) entry which is preliminary data.</text>
</comment>
<feature type="region of interest" description="Disordered" evidence="1">
    <location>
        <begin position="32"/>
        <end position="87"/>
    </location>
</feature>
<organism evidence="3 4">
    <name type="scientific">Araneus ventricosus</name>
    <name type="common">Orbweaver spider</name>
    <name type="synonym">Epeira ventricosa</name>
    <dbReference type="NCBI Taxonomy" id="182803"/>
    <lineage>
        <taxon>Eukaryota</taxon>
        <taxon>Metazoa</taxon>
        <taxon>Ecdysozoa</taxon>
        <taxon>Arthropoda</taxon>
        <taxon>Chelicerata</taxon>
        <taxon>Arachnida</taxon>
        <taxon>Araneae</taxon>
        <taxon>Araneomorphae</taxon>
        <taxon>Entelegynae</taxon>
        <taxon>Araneoidea</taxon>
        <taxon>Araneidae</taxon>
        <taxon>Araneus</taxon>
    </lineage>
</organism>
<dbReference type="Pfam" id="PF18701">
    <property type="entry name" value="DUF5641"/>
    <property type="match status" value="1"/>
</dbReference>